<gene>
    <name evidence="2" type="ORF">A6R68_16671</name>
</gene>
<organism evidence="2 3">
    <name type="scientific">Neotoma lepida</name>
    <name type="common">Desert woodrat</name>
    <dbReference type="NCBI Taxonomy" id="56216"/>
    <lineage>
        <taxon>Eukaryota</taxon>
        <taxon>Metazoa</taxon>
        <taxon>Chordata</taxon>
        <taxon>Craniata</taxon>
        <taxon>Vertebrata</taxon>
        <taxon>Euteleostomi</taxon>
        <taxon>Mammalia</taxon>
        <taxon>Eutheria</taxon>
        <taxon>Euarchontoglires</taxon>
        <taxon>Glires</taxon>
        <taxon>Rodentia</taxon>
        <taxon>Myomorpha</taxon>
        <taxon>Muroidea</taxon>
        <taxon>Cricetidae</taxon>
        <taxon>Neotominae</taxon>
        <taxon>Neotoma</taxon>
    </lineage>
</organism>
<evidence type="ECO:0000256" key="1">
    <source>
        <dbReference type="SAM" id="Coils"/>
    </source>
</evidence>
<reference evidence="2 3" key="1">
    <citation type="submission" date="2016-06" db="EMBL/GenBank/DDBJ databases">
        <title>The Draft Genome Sequence and Annotation of the Desert Woodrat Neotoma lepida.</title>
        <authorList>
            <person name="Campbell M."/>
            <person name="Oakeson K.F."/>
            <person name="Yandell M."/>
            <person name="Halpert J.R."/>
            <person name="Dearing D."/>
        </authorList>
    </citation>
    <scope>NUCLEOTIDE SEQUENCE [LARGE SCALE GENOMIC DNA]</scope>
    <source>
        <strain evidence="2">417</strain>
        <tissue evidence="2">Liver</tissue>
    </source>
</reference>
<dbReference type="EMBL" id="LZPO01034856">
    <property type="protein sequence ID" value="OBS76870.1"/>
    <property type="molecule type" value="Genomic_DNA"/>
</dbReference>
<keyword evidence="3" id="KW-1185">Reference proteome</keyword>
<dbReference type="STRING" id="56216.A0A1A6HG02"/>
<accession>A0A1A6HG02</accession>
<proteinExistence type="predicted"/>
<sequence length="101" mass="12196">LKSLQIKNTQSLSKYSEVTKETVFCYGLHSQLLMEQTQLKNKVDMMKQENKKQMEDWFLLKHQLQSLEERVQFLMKQKEMVTQEKDLAEMLQPHFEVSQMR</sequence>
<feature type="non-terminal residue" evidence="2">
    <location>
        <position position="101"/>
    </location>
</feature>
<dbReference type="Proteomes" id="UP000092124">
    <property type="component" value="Unassembled WGS sequence"/>
</dbReference>
<dbReference type="OrthoDB" id="9621306at2759"/>
<feature type="non-terminal residue" evidence="2">
    <location>
        <position position="1"/>
    </location>
</feature>
<comment type="caution">
    <text evidence="2">The sequence shown here is derived from an EMBL/GenBank/DDBJ whole genome shotgun (WGS) entry which is preliminary data.</text>
</comment>
<protein>
    <recommendedName>
        <fullName evidence="4">Disks large homolog 5 N-terminal domain-containing protein</fullName>
    </recommendedName>
</protein>
<keyword evidence="1" id="KW-0175">Coiled coil</keyword>
<evidence type="ECO:0000313" key="3">
    <source>
        <dbReference type="Proteomes" id="UP000092124"/>
    </source>
</evidence>
<evidence type="ECO:0008006" key="4">
    <source>
        <dbReference type="Google" id="ProtNLM"/>
    </source>
</evidence>
<feature type="coiled-coil region" evidence="1">
    <location>
        <begin position="36"/>
        <end position="84"/>
    </location>
</feature>
<name>A0A1A6HG02_NEOLE</name>
<dbReference type="AlphaFoldDB" id="A0A1A6HG02"/>
<evidence type="ECO:0000313" key="2">
    <source>
        <dbReference type="EMBL" id="OBS76870.1"/>
    </source>
</evidence>